<dbReference type="Proteomes" id="UP000638313">
    <property type="component" value="Unassembled WGS sequence"/>
</dbReference>
<evidence type="ECO:0000259" key="1">
    <source>
        <dbReference type="Pfam" id="PF09423"/>
    </source>
</evidence>
<name>A0A919EEQ4_9ACTN</name>
<sequence>MPQPPHPSVRPATGPAPATDHLRRRLLGLTAAATALAFTARVPQAAARPLRSAELAENPFTLGVASGDPLPDAVVLWTRLAPRPFEPGNGLPARGVVDVQWEISRDEDFRRTDRRGTTRADAEYNYSVHVDVQGLEPDRVYWYRFRTGRWISPTGRTRTTPPAGAAVRTMRLGLASCQQYDEGYYTALAHLAREDLDAVFFVGDYIYENAINAQAGVRRYTGGRRLPDVFRHETMTLTDYRLRYALGKSDPDLQAAHAAHPWYVTWDDHEVENNYAGEYAQAGDPVDAFLRRRAAAYRAYWENMPLRRSQRPSGPDMRLYRRFEYGNLAQFDILDTRQYRDDQAYGDGWKYPGRESDDPDRSITGDEQEEWLIDGLQTSTARWNVVPQQLAFCQRKSTTGSHAKVSMDAWDGYPASRDRVLSGARDAGVTNLVVLSGDAHVNYAMDIKEDFDDPDSPTVGVEIVGTSLSSGSDGTARPGDTNAVHAANPHLKHYSARRGYVVVTLTHSHLRADFRALPYVTRPGAPVSTLTSLVSEAGEPGFERA</sequence>
<dbReference type="Gene3D" id="3.60.21.70">
    <property type="entry name" value="PhoD-like phosphatase"/>
    <property type="match status" value="1"/>
</dbReference>
<keyword evidence="4" id="KW-1185">Reference proteome</keyword>
<dbReference type="Pfam" id="PF16655">
    <property type="entry name" value="PhoD_N"/>
    <property type="match status" value="1"/>
</dbReference>
<dbReference type="InterPro" id="IPR032093">
    <property type="entry name" value="PhoD_N"/>
</dbReference>
<evidence type="ECO:0000259" key="2">
    <source>
        <dbReference type="Pfam" id="PF16655"/>
    </source>
</evidence>
<dbReference type="InterPro" id="IPR006311">
    <property type="entry name" value="TAT_signal"/>
</dbReference>
<evidence type="ECO:0000313" key="4">
    <source>
        <dbReference type="Proteomes" id="UP000638313"/>
    </source>
</evidence>
<comment type="caution">
    <text evidence="3">The sequence shown here is derived from an EMBL/GenBank/DDBJ whole genome shotgun (WGS) entry which is preliminary data.</text>
</comment>
<proteinExistence type="predicted"/>
<dbReference type="RefSeq" id="WP_190131139.1">
    <property type="nucleotide sequence ID" value="NZ_BNBD01000008.1"/>
</dbReference>
<dbReference type="InterPro" id="IPR038607">
    <property type="entry name" value="PhoD-like_sf"/>
</dbReference>
<dbReference type="SUPFAM" id="SSF56300">
    <property type="entry name" value="Metallo-dependent phosphatases"/>
    <property type="match status" value="1"/>
</dbReference>
<dbReference type="CDD" id="cd07389">
    <property type="entry name" value="MPP_PhoD"/>
    <property type="match status" value="1"/>
</dbReference>
<dbReference type="PANTHER" id="PTHR43606:SF2">
    <property type="entry name" value="ALKALINE PHOSPHATASE FAMILY PROTEIN (AFU_ORTHOLOGUE AFUA_5G03860)"/>
    <property type="match status" value="1"/>
</dbReference>
<dbReference type="PANTHER" id="PTHR43606">
    <property type="entry name" value="PHOSPHATASE, PUTATIVE (AFU_ORTHOLOGUE AFUA_6G08710)-RELATED"/>
    <property type="match status" value="1"/>
</dbReference>
<dbReference type="InterPro" id="IPR029052">
    <property type="entry name" value="Metallo-depent_PP-like"/>
</dbReference>
<dbReference type="Gene3D" id="2.60.40.380">
    <property type="entry name" value="Purple acid phosphatase-like, N-terminal"/>
    <property type="match status" value="1"/>
</dbReference>
<dbReference type="PROSITE" id="PS51318">
    <property type="entry name" value="TAT"/>
    <property type="match status" value="1"/>
</dbReference>
<feature type="domain" description="PhoD-like phosphatase metallophosphatase" evidence="1">
    <location>
        <begin position="173"/>
        <end position="514"/>
    </location>
</feature>
<reference evidence="3" key="2">
    <citation type="submission" date="2020-09" db="EMBL/GenBank/DDBJ databases">
        <authorList>
            <person name="Sun Q."/>
            <person name="Ohkuma M."/>
        </authorList>
    </citation>
    <scope>NUCLEOTIDE SEQUENCE</scope>
    <source>
        <strain evidence="3">JCM 4059</strain>
    </source>
</reference>
<reference evidence="3" key="1">
    <citation type="journal article" date="2014" name="Int. J. Syst. Evol. Microbiol.">
        <title>Complete genome sequence of Corynebacterium casei LMG S-19264T (=DSM 44701T), isolated from a smear-ripened cheese.</title>
        <authorList>
            <consortium name="US DOE Joint Genome Institute (JGI-PGF)"/>
            <person name="Walter F."/>
            <person name="Albersmeier A."/>
            <person name="Kalinowski J."/>
            <person name="Ruckert C."/>
        </authorList>
    </citation>
    <scope>NUCLEOTIDE SEQUENCE</scope>
    <source>
        <strain evidence="3">JCM 4059</strain>
    </source>
</reference>
<gene>
    <name evidence="3" type="ORF">GCM10010218_41450</name>
</gene>
<dbReference type="EMBL" id="BNBD01000008">
    <property type="protein sequence ID" value="GHF55616.1"/>
    <property type="molecule type" value="Genomic_DNA"/>
</dbReference>
<dbReference type="InterPro" id="IPR052900">
    <property type="entry name" value="Phospholipid_Metab_Enz"/>
</dbReference>
<dbReference type="InterPro" id="IPR018946">
    <property type="entry name" value="PhoD-like_MPP"/>
</dbReference>
<organism evidence="3 4">
    <name type="scientific">Streptomyces mashuensis</name>
    <dbReference type="NCBI Taxonomy" id="33904"/>
    <lineage>
        <taxon>Bacteria</taxon>
        <taxon>Bacillati</taxon>
        <taxon>Actinomycetota</taxon>
        <taxon>Actinomycetes</taxon>
        <taxon>Kitasatosporales</taxon>
        <taxon>Streptomycetaceae</taxon>
        <taxon>Streptomyces</taxon>
    </lineage>
</organism>
<protein>
    <submittedName>
        <fullName evidence="3">Alkaline phosphatase</fullName>
    </submittedName>
</protein>
<accession>A0A919EEQ4</accession>
<dbReference type="Pfam" id="PF09423">
    <property type="entry name" value="PhoD"/>
    <property type="match status" value="1"/>
</dbReference>
<evidence type="ECO:0000313" key="3">
    <source>
        <dbReference type="EMBL" id="GHF55616.1"/>
    </source>
</evidence>
<feature type="domain" description="Phospholipase D N-terminal" evidence="2">
    <location>
        <begin position="62"/>
        <end position="159"/>
    </location>
</feature>
<dbReference type="AlphaFoldDB" id="A0A919EEQ4"/>